<dbReference type="EMBL" id="JBHSFK010000050">
    <property type="protein sequence ID" value="MFC4507050.1"/>
    <property type="molecule type" value="Genomic_DNA"/>
</dbReference>
<evidence type="ECO:0000313" key="2">
    <source>
        <dbReference type="Proteomes" id="UP001595839"/>
    </source>
</evidence>
<dbReference type="RefSeq" id="WP_381177514.1">
    <property type="nucleotide sequence ID" value="NZ_JBHSFK010000050.1"/>
</dbReference>
<keyword evidence="2" id="KW-1185">Reference proteome</keyword>
<protein>
    <submittedName>
        <fullName evidence="1">Uncharacterized protein</fullName>
    </submittedName>
</protein>
<reference evidence="2" key="1">
    <citation type="journal article" date="2019" name="Int. J. Syst. Evol. Microbiol.">
        <title>The Global Catalogue of Microorganisms (GCM) 10K type strain sequencing project: providing services to taxonomists for standard genome sequencing and annotation.</title>
        <authorList>
            <consortium name="The Broad Institute Genomics Platform"/>
            <consortium name="The Broad Institute Genome Sequencing Center for Infectious Disease"/>
            <person name="Wu L."/>
            <person name="Ma J."/>
        </authorList>
    </citation>
    <scope>NUCLEOTIDE SEQUENCE [LARGE SCALE GENOMIC DNA]</scope>
    <source>
        <strain evidence="2">CGMCC 4.7177</strain>
    </source>
</reference>
<gene>
    <name evidence="1" type="ORF">ACFPIH_47790</name>
</gene>
<proteinExistence type="predicted"/>
<dbReference type="Proteomes" id="UP001595839">
    <property type="component" value="Unassembled WGS sequence"/>
</dbReference>
<comment type="caution">
    <text evidence="1">The sequence shown here is derived from an EMBL/GenBank/DDBJ whole genome shotgun (WGS) entry which is preliminary data.</text>
</comment>
<sequence length="270" mass="30118">MLDPFWTIVVTQVGDNKAEPIIVSGRQKSPRDLFEHVRYMRELPGVDMGLGEESSRVDLYENYKVVAAFKGNPTLAPVPTNDADEDATPLPEPKRIPVEDLKDLAGRHVHFVGEFDDPWDIATGDVELKNPAEAYMVIDGNGKAPVDNSYFSFSWEVELEMEEMAKVISDLPVCLVVTHADMETGLCPTEKAPGWQWSVVEAFTRLGILPPTNEMHLSDEMDISRSPELITYLVSAFRKGVERSVVEAQYQAVKKAEWLDGVHSKVLAST</sequence>
<organism evidence="1 2">
    <name type="scientific">Streptomyces vulcanius</name>
    <dbReference type="NCBI Taxonomy" id="1441876"/>
    <lineage>
        <taxon>Bacteria</taxon>
        <taxon>Bacillati</taxon>
        <taxon>Actinomycetota</taxon>
        <taxon>Actinomycetes</taxon>
        <taxon>Kitasatosporales</taxon>
        <taxon>Streptomycetaceae</taxon>
        <taxon>Streptomyces</taxon>
    </lineage>
</organism>
<evidence type="ECO:0000313" key="1">
    <source>
        <dbReference type="EMBL" id="MFC4507050.1"/>
    </source>
</evidence>
<name>A0ABV9B7Q7_9ACTN</name>
<accession>A0ABV9B7Q7</accession>